<evidence type="ECO:0008006" key="4">
    <source>
        <dbReference type="Google" id="ProtNLM"/>
    </source>
</evidence>
<keyword evidence="1" id="KW-0732">Signal</keyword>
<dbReference type="AlphaFoldDB" id="A0A1I4C2Q2"/>
<keyword evidence="3" id="KW-1185">Reference proteome</keyword>
<feature type="chain" id="PRO_5011744908" description="Lipoprotein" evidence="1">
    <location>
        <begin position="22"/>
        <end position="47"/>
    </location>
</feature>
<feature type="signal peptide" evidence="1">
    <location>
        <begin position="1"/>
        <end position="21"/>
    </location>
</feature>
<sequence length="47" mass="4944">MKRACLLLALLALAGCTTDQVARSAASACRANPQSCTDHTAPEVTRR</sequence>
<protein>
    <recommendedName>
        <fullName evidence="4">Lipoprotein</fullName>
    </recommendedName>
</protein>
<reference evidence="2 3" key="1">
    <citation type="submission" date="2016-10" db="EMBL/GenBank/DDBJ databases">
        <authorList>
            <person name="de Groot N.N."/>
        </authorList>
    </citation>
    <scope>NUCLEOTIDE SEQUENCE [LARGE SCALE GENOMIC DNA]</scope>
    <source>
        <strain evidence="2 3">DSM 19981</strain>
    </source>
</reference>
<evidence type="ECO:0000313" key="2">
    <source>
        <dbReference type="EMBL" id="SFK74476.1"/>
    </source>
</evidence>
<evidence type="ECO:0000313" key="3">
    <source>
        <dbReference type="Proteomes" id="UP000199473"/>
    </source>
</evidence>
<dbReference type="PROSITE" id="PS51257">
    <property type="entry name" value="PROKAR_LIPOPROTEIN"/>
    <property type="match status" value="1"/>
</dbReference>
<dbReference type="STRING" id="1123062.SAMN02745775_106302"/>
<dbReference type="Proteomes" id="UP000199473">
    <property type="component" value="Unassembled WGS sequence"/>
</dbReference>
<proteinExistence type="predicted"/>
<accession>A0A1I4C2Q2</accession>
<evidence type="ECO:0000256" key="1">
    <source>
        <dbReference type="SAM" id="SignalP"/>
    </source>
</evidence>
<dbReference type="RefSeq" id="WP_175533998.1">
    <property type="nucleotide sequence ID" value="NZ_FOSQ01000006.1"/>
</dbReference>
<name>A0A1I4C2Q2_9PROT</name>
<gene>
    <name evidence="2" type="ORF">SAMN02745775_106302</name>
</gene>
<organism evidence="2 3">
    <name type="scientific">Falsiroseomonas stagni DSM 19981</name>
    <dbReference type="NCBI Taxonomy" id="1123062"/>
    <lineage>
        <taxon>Bacteria</taxon>
        <taxon>Pseudomonadati</taxon>
        <taxon>Pseudomonadota</taxon>
        <taxon>Alphaproteobacteria</taxon>
        <taxon>Acetobacterales</taxon>
        <taxon>Roseomonadaceae</taxon>
        <taxon>Falsiroseomonas</taxon>
    </lineage>
</organism>
<dbReference type="EMBL" id="FOSQ01000006">
    <property type="protein sequence ID" value="SFK74476.1"/>
    <property type="molecule type" value="Genomic_DNA"/>
</dbReference>